<dbReference type="GO" id="GO:0005576">
    <property type="term" value="C:extracellular region"/>
    <property type="evidence" value="ECO:0007669"/>
    <property type="project" value="InterPro"/>
</dbReference>
<dbReference type="InterPro" id="IPR035940">
    <property type="entry name" value="CAP_sf"/>
</dbReference>
<evidence type="ECO:0000313" key="2">
    <source>
        <dbReference type="EMBL" id="KAI3405872.1"/>
    </source>
</evidence>
<proteinExistence type="predicted"/>
<organism evidence="2 3">
    <name type="scientific">Candida oxycetoniae</name>
    <dbReference type="NCBI Taxonomy" id="497107"/>
    <lineage>
        <taxon>Eukaryota</taxon>
        <taxon>Fungi</taxon>
        <taxon>Dikarya</taxon>
        <taxon>Ascomycota</taxon>
        <taxon>Saccharomycotina</taxon>
        <taxon>Pichiomycetes</taxon>
        <taxon>Debaryomycetaceae</taxon>
        <taxon>Candida/Lodderomyces clade</taxon>
        <taxon>Candida</taxon>
    </lineage>
</organism>
<reference evidence="2" key="1">
    <citation type="journal article" date="2022" name="DNA Res.">
        <title>Genome analysis of five recently described species of the CUG-Ser clade uncovers Candida theae as a new hybrid lineage with pathogenic potential in the Candida parapsilosis species complex.</title>
        <authorList>
            <person name="Mixao V."/>
            <person name="Del Olmo V."/>
            <person name="Hegedusova E."/>
            <person name="Saus E."/>
            <person name="Pryszcz L."/>
            <person name="Cillingova A."/>
            <person name="Nosek J."/>
            <person name="Gabaldon T."/>
        </authorList>
    </citation>
    <scope>NUCLEOTIDE SEQUENCE</scope>
    <source>
        <strain evidence="2">CBS 10844</strain>
    </source>
</reference>
<dbReference type="RefSeq" id="XP_049181617.1">
    <property type="nucleotide sequence ID" value="XM_049322607.1"/>
</dbReference>
<dbReference type="GeneID" id="73379097"/>
<comment type="caution">
    <text evidence="2">The sequence shown here is derived from an EMBL/GenBank/DDBJ whole genome shotgun (WGS) entry which is preliminary data.</text>
</comment>
<dbReference type="InterPro" id="IPR014044">
    <property type="entry name" value="CAP_dom"/>
</dbReference>
<dbReference type="InterPro" id="IPR001283">
    <property type="entry name" value="CRISP-related"/>
</dbReference>
<dbReference type="SMART" id="SM00198">
    <property type="entry name" value="SCP"/>
    <property type="match status" value="1"/>
</dbReference>
<dbReference type="AlphaFoldDB" id="A0AAI9WZ07"/>
<dbReference type="InterPro" id="IPR018244">
    <property type="entry name" value="Allrgn_V5/Tpx1_CS"/>
</dbReference>
<feature type="domain" description="SCP" evidence="1">
    <location>
        <begin position="218"/>
        <end position="344"/>
    </location>
</feature>
<accession>A0AAI9WZ07</accession>
<keyword evidence="3" id="KW-1185">Reference proteome</keyword>
<dbReference type="CDD" id="cd05384">
    <property type="entry name" value="CAP_PRY1-like"/>
    <property type="match status" value="1"/>
</dbReference>
<protein>
    <recommendedName>
        <fullName evidence="1">SCP domain-containing protein</fullName>
    </recommendedName>
</protein>
<dbReference type="SUPFAM" id="SSF55797">
    <property type="entry name" value="PR-1-like"/>
    <property type="match status" value="1"/>
</dbReference>
<gene>
    <name evidence="2" type="ORF">KGF56_001480</name>
</gene>
<dbReference type="PANTHER" id="PTHR10334">
    <property type="entry name" value="CYSTEINE-RICH SECRETORY PROTEIN-RELATED"/>
    <property type="match status" value="1"/>
</dbReference>
<dbReference type="Gene3D" id="3.40.33.10">
    <property type="entry name" value="CAP"/>
    <property type="match status" value="1"/>
</dbReference>
<evidence type="ECO:0000259" key="1">
    <source>
        <dbReference type="SMART" id="SM00198"/>
    </source>
</evidence>
<dbReference type="PRINTS" id="PR00837">
    <property type="entry name" value="V5TPXLIKE"/>
</dbReference>
<evidence type="ECO:0000313" key="3">
    <source>
        <dbReference type="Proteomes" id="UP001202479"/>
    </source>
</evidence>
<name>A0AAI9WZ07_9ASCO</name>
<dbReference type="Proteomes" id="UP001202479">
    <property type="component" value="Unassembled WGS sequence"/>
</dbReference>
<dbReference type="EMBL" id="JAHUZD010000027">
    <property type="protein sequence ID" value="KAI3405872.1"/>
    <property type="molecule type" value="Genomic_DNA"/>
</dbReference>
<dbReference type="Pfam" id="PF00188">
    <property type="entry name" value="CAP"/>
    <property type="match status" value="1"/>
</dbReference>
<dbReference type="PROSITE" id="PS01010">
    <property type="entry name" value="CRISP_2"/>
    <property type="match status" value="1"/>
</dbReference>
<sequence length="355" mass="37647">MKFASIATIATTCLGFSLAGVIYHTQTIHVTQYATVAAGEQPAESVPTPTPSTSTWVFSTNVLGHEFLFTSVIDDVENISEDFVTLYYENAIIKSGDSLTTESRVVQVNPTTLVTSLITEDPVASSPVAEEAVESVAAVAAAASPVAEEAVAASPVSPELDQDAKASPLIATFSVDSPSTPVSTTPVIVAQTTTLEPSASPSASSSENSDFGNVQDVSFAKAILDAHNNKRARHNAPALKWDQAAYNYAQNYANQYSCTGNLKHSGGKFGENLGVGYPDGPSVVNAWYQEGDSYNYNAANVFDHFTATVWKSTTKLGCAYKDCRAQNWGLYIICSYDPAGNVVGRSKENVLPLSN</sequence>